<accession>A0AAV2SDE9</accession>
<evidence type="ECO:0000313" key="4">
    <source>
        <dbReference type="Proteomes" id="UP001497623"/>
    </source>
</evidence>
<name>A0AAV2SDE9_MEGNR</name>
<reference evidence="3 4" key="1">
    <citation type="submission" date="2024-05" db="EMBL/GenBank/DDBJ databases">
        <authorList>
            <person name="Wallberg A."/>
        </authorList>
    </citation>
    <scope>NUCLEOTIDE SEQUENCE [LARGE SCALE GENOMIC DNA]</scope>
</reference>
<evidence type="ECO:0000313" key="3">
    <source>
        <dbReference type="EMBL" id="CAL4180715.1"/>
    </source>
</evidence>
<evidence type="ECO:0000256" key="2">
    <source>
        <dbReference type="SAM" id="Phobius"/>
    </source>
</evidence>
<keyword evidence="2" id="KW-0812">Transmembrane</keyword>
<dbReference type="InterPro" id="IPR045219">
    <property type="entry name" value="PKAT"/>
</dbReference>
<dbReference type="GO" id="GO:0005886">
    <property type="term" value="C:plasma membrane"/>
    <property type="evidence" value="ECO:0007669"/>
    <property type="project" value="TreeGrafter"/>
</dbReference>
<protein>
    <submittedName>
        <fullName evidence="3">Uncharacterized protein</fullName>
    </submittedName>
</protein>
<keyword evidence="4" id="KW-1185">Reference proteome</keyword>
<dbReference type="AlphaFoldDB" id="A0AAV2SDE9"/>
<proteinExistence type="predicted"/>
<feature type="compositionally biased region" description="Low complexity" evidence="1">
    <location>
        <begin position="180"/>
        <end position="198"/>
    </location>
</feature>
<keyword evidence="2" id="KW-1133">Transmembrane helix</keyword>
<dbReference type="PANTHER" id="PTHR11861:SF8">
    <property type="entry name" value="PKD DOMAIN-CONTAINING PROTEIN"/>
    <property type="match status" value="1"/>
</dbReference>
<dbReference type="EMBL" id="CAXKWB010058432">
    <property type="protein sequence ID" value="CAL4180715.1"/>
    <property type="molecule type" value="Genomic_DNA"/>
</dbReference>
<feature type="compositionally biased region" description="Polar residues" evidence="1">
    <location>
        <begin position="199"/>
        <end position="212"/>
    </location>
</feature>
<dbReference type="Proteomes" id="UP001497623">
    <property type="component" value="Unassembled WGS sequence"/>
</dbReference>
<comment type="caution">
    <text evidence="3">The sequence shown here is derived from an EMBL/GenBank/DDBJ whole genome shotgun (WGS) entry which is preliminary data.</text>
</comment>
<feature type="transmembrane region" description="Helical" evidence="2">
    <location>
        <begin position="368"/>
        <end position="392"/>
    </location>
</feature>
<organism evidence="3 4">
    <name type="scientific">Meganyctiphanes norvegica</name>
    <name type="common">Northern krill</name>
    <name type="synonym">Thysanopoda norvegica</name>
    <dbReference type="NCBI Taxonomy" id="48144"/>
    <lineage>
        <taxon>Eukaryota</taxon>
        <taxon>Metazoa</taxon>
        <taxon>Ecdysozoa</taxon>
        <taxon>Arthropoda</taxon>
        <taxon>Crustacea</taxon>
        <taxon>Multicrustacea</taxon>
        <taxon>Malacostraca</taxon>
        <taxon>Eumalacostraca</taxon>
        <taxon>Eucarida</taxon>
        <taxon>Euphausiacea</taxon>
        <taxon>Euphausiidae</taxon>
        <taxon>Meganyctiphanes</taxon>
    </lineage>
</organism>
<sequence>EGDDLEYEWSDDTWNVHVEPMLSGQTNWNLTYDARNFEYYTGIREVTLKVKKRWSLWIYASASIYFHLSRYLNGELIVSQGNVSILTPGYISTGNQTNLTVLVDDPNNWMMRRTEYATVFWIINNKVIATCNTPSLLINITEPQDYQIQANVYLGLSNDIITTPVPTTTTTTTATTHITTTSNQTTQATTTVTTNPTPESSTQPHTTMSPMTTAKPPPPNNHTWVCSGMWSSSRGDTGVGEISYGLSDVNIRKYGSFFNSTKAREPIDTLNVTGSQWLKRDQPLNLTVQCSGSGSWAYCFTILPGSYNVTGEERCQEPLVTTVCDFKLIHLFRRNGTFSYLIIITNEVSTQIQAVPIKIYNVGRKPQLSYIIVPVSCSLVVIIIIIFGSAYLMQSRKRYLVEVADFDFVASTDVMYNKTMCEQLRDSFAAVLYTNNDDSDDDDDTQWRERSRIVESPRFLESGTHYGALNG</sequence>
<evidence type="ECO:0000256" key="1">
    <source>
        <dbReference type="SAM" id="MobiDB-lite"/>
    </source>
</evidence>
<keyword evidence="2" id="KW-0472">Membrane</keyword>
<feature type="non-terminal residue" evidence="3">
    <location>
        <position position="1"/>
    </location>
</feature>
<dbReference type="PANTHER" id="PTHR11861">
    <property type="entry name" value="MELANOCYTE PROTEIN PMEL 17-RELATED"/>
    <property type="match status" value="1"/>
</dbReference>
<gene>
    <name evidence="3" type="ORF">MNOR_LOCUS35347</name>
</gene>
<feature type="region of interest" description="Disordered" evidence="1">
    <location>
        <begin position="180"/>
        <end position="217"/>
    </location>
</feature>